<evidence type="ECO:0000313" key="3">
    <source>
        <dbReference type="EMBL" id="OGK05270.1"/>
    </source>
</evidence>
<proteinExistence type="predicted"/>
<sequence length="516" mass="54631">MKKMNRRVFASRAVQGLAAAALAAACDKRSVSPDVRAPSAPAGLAAQAGDERVTLAWEAHDLTDVTGALSEKAIAGYNIYRDRLFSTPINTQLIQGTRYGDAALENGMAHEYQVSAVDASGNESALSNAVTCTPLLPLTAAVDNGAIRLDWTPDSLIIRDGYDIYRSTNLDTGFVKINSNGLVSGISFRDGSVDDQVRYYYYVVPVQAAIQENRSMLAFAVSGVPSWICTITNSLASSGSNISGPVVEEMLHTAVCQMTGHAAIGQAFESLFPGLTATSIIGVKINCLAGAMLSTHPAVVNAIISGLTSMLNGTFPPYNIIVFDDRMESMIIAAGYTLQNTAGQVRYVTTQDSWSAETYAIKGTNQHLSCMVQQADYLINVPVLKDHNQAGITFALKNFYGIVSSPGSLHDDKCSPMIAEVYALAASKVKLIVGDAIFAAHRGGPSTMATFAPNTLVIGTDPVATDVEALRIINEQRVATGMALIAMDATGDARHISVAAGQPYVLGDPLLVKVIL</sequence>
<feature type="chain" id="PRO_5009528639" description="DUF362 domain-containing protein" evidence="1">
    <location>
        <begin position="24"/>
        <end position="516"/>
    </location>
</feature>
<feature type="signal peptide" evidence="1">
    <location>
        <begin position="1"/>
        <end position="23"/>
    </location>
</feature>
<evidence type="ECO:0000259" key="2">
    <source>
        <dbReference type="Pfam" id="PF04015"/>
    </source>
</evidence>
<dbReference type="EMBL" id="MFYX01000058">
    <property type="protein sequence ID" value="OGK05270.1"/>
    <property type="molecule type" value="Genomic_DNA"/>
</dbReference>
<name>A0A1F7FEZ2_UNCRA</name>
<reference evidence="3 4" key="1">
    <citation type="journal article" date="2016" name="Nat. Commun.">
        <title>Thousands of microbial genomes shed light on interconnected biogeochemical processes in an aquifer system.</title>
        <authorList>
            <person name="Anantharaman K."/>
            <person name="Brown C.T."/>
            <person name="Hug L.A."/>
            <person name="Sharon I."/>
            <person name="Castelle C.J."/>
            <person name="Probst A.J."/>
            <person name="Thomas B.C."/>
            <person name="Singh A."/>
            <person name="Wilkins M.J."/>
            <person name="Karaoz U."/>
            <person name="Brodie E.L."/>
            <person name="Williams K.H."/>
            <person name="Hubbard S.S."/>
            <person name="Banfield J.F."/>
        </authorList>
    </citation>
    <scope>NUCLEOTIDE SEQUENCE [LARGE SCALE GENOMIC DNA]</scope>
</reference>
<dbReference type="InterPro" id="IPR013783">
    <property type="entry name" value="Ig-like_fold"/>
</dbReference>
<dbReference type="InterPro" id="IPR007160">
    <property type="entry name" value="DUF362"/>
</dbReference>
<comment type="caution">
    <text evidence="3">The sequence shown here is derived from an EMBL/GenBank/DDBJ whole genome shotgun (WGS) entry which is preliminary data.</text>
</comment>
<protein>
    <recommendedName>
        <fullName evidence="2">DUF362 domain-containing protein</fullName>
    </recommendedName>
</protein>
<keyword evidence="1" id="KW-0732">Signal</keyword>
<gene>
    <name evidence="3" type="ORF">A2519_02740</name>
</gene>
<dbReference type="PROSITE" id="PS51318">
    <property type="entry name" value="TAT"/>
    <property type="match status" value="1"/>
</dbReference>
<organism evidence="3 4">
    <name type="scientific">Candidatus Raymondbacteria bacterium RIFOXYD12_FULL_49_13</name>
    <dbReference type="NCBI Taxonomy" id="1817890"/>
    <lineage>
        <taxon>Bacteria</taxon>
        <taxon>Raymondiibacteriota</taxon>
    </lineage>
</organism>
<dbReference type="InterPro" id="IPR006311">
    <property type="entry name" value="TAT_signal"/>
</dbReference>
<feature type="domain" description="DUF362" evidence="2">
    <location>
        <begin position="282"/>
        <end position="470"/>
    </location>
</feature>
<accession>A0A1F7FEZ2</accession>
<dbReference type="InterPro" id="IPR036116">
    <property type="entry name" value="FN3_sf"/>
</dbReference>
<dbReference type="AlphaFoldDB" id="A0A1F7FEZ2"/>
<evidence type="ECO:0000313" key="4">
    <source>
        <dbReference type="Proteomes" id="UP000179243"/>
    </source>
</evidence>
<dbReference type="Gene3D" id="2.60.40.10">
    <property type="entry name" value="Immunoglobulins"/>
    <property type="match status" value="2"/>
</dbReference>
<evidence type="ECO:0000256" key="1">
    <source>
        <dbReference type="SAM" id="SignalP"/>
    </source>
</evidence>
<dbReference type="PROSITE" id="PS51257">
    <property type="entry name" value="PROKAR_LIPOPROTEIN"/>
    <property type="match status" value="1"/>
</dbReference>
<dbReference type="SUPFAM" id="SSF49265">
    <property type="entry name" value="Fibronectin type III"/>
    <property type="match status" value="1"/>
</dbReference>
<dbReference type="Proteomes" id="UP000179243">
    <property type="component" value="Unassembled WGS sequence"/>
</dbReference>
<dbReference type="Pfam" id="PF04015">
    <property type="entry name" value="DUF362"/>
    <property type="match status" value="1"/>
</dbReference>